<dbReference type="GO" id="GO:0016787">
    <property type="term" value="F:hydrolase activity"/>
    <property type="evidence" value="ECO:0007669"/>
    <property type="project" value="InterPro"/>
</dbReference>
<feature type="domain" description="3-keto-alpha-glucoside-1,2-lyase/3-keto-2-hydroxy-glucal hydratase" evidence="1">
    <location>
        <begin position="69"/>
        <end position="278"/>
    </location>
</feature>
<proteinExistence type="predicted"/>
<evidence type="ECO:0000313" key="3">
    <source>
        <dbReference type="Proteomes" id="UP000255334"/>
    </source>
</evidence>
<protein>
    <submittedName>
        <fullName evidence="2">DUF1080 domain-containing protein</fullName>
    </submittedName>
</protein>
<dbReference type="Gene3D" id="2.60.120.560">
    <property type="entry name" value="Exo-inulinase, domain 1"/>
    <property type="match status" value="1"/>
</dbReference>
<evidence type="ECO:0000313" key="2">
    <source>
        <dbReference type="EMBL" id="RDS86307.1"/>
    </source>
</evidence>
<dbReference type="InterPro" id="IPR010496">
    <property type="entry name" value="AL/BT2_dom"/>
</dbReference>
<dbReference type="AlphaFoldDB" id="A0A370XDG1"/>
<reference evidence="2 3" key="1">
    <citation type="submission" date="2018-07" db="EMBL/GenBank/DDBJ databases">
        <title>Dyella monticola sp. nov. and Dyella psychrodurans sp. nov. isolated from monsoon evergreen broad-leaved forest soil of Dinghu Mountain, China.</title>
        <authorList>
            <person name="Gao Z."/>
            <person name="Qiu L."/>
        </authorList>
    </citation>
    <scope>NUCLEOTIDE SEQUENCE [LARGE SCALE GENOMIC DNA]</scope>
    <source>
        <strain evidence="2 3">4MSK11</strain>
    </source>
</reference>
<dbReference type="EMBL" id="QRBF01000001">
    <property type="protein sequence ID" value="RDS86307.1"/>
    <property type="molecule type" value="Genomic_DNA"/>
</dbReference>
<evidence type="ECO:0000259" key="1">
    <source>
        <dbReference type="Pfam" id="PF06439"/>
    </source>
</evidence>
<organism evidence="2 3">
    <name type="scientific">Dyella psychrodurans</name>
    <dbReference type="NCBI Taxonomy" id="1927960"/>
    <lineage>
        <taxon>Bacteria</taxon>
        <taxon>Pseudomonadati</taxon>
        <taxon>Pseudomonadota</taxon>
        <taxon>Gammaproteobacteria</taxon>
        <taxon>Lysobacterales</taxon>
        <taxon>Rhodanobacteraceae</taxon>
        <taxon>Dyella</taxon>
    </lineage>
</organism>
<comment type="caution">
    <text evidence="2">The sequence shown here is derived from an EMBL/GenBank/DDBJ whole genome shotgun (WGS) entry which is preliminary data.</text>
</comment>
<dbReference type="OrthoDB" id="9814708at2"/>
<dbReference type="Proteomes" id="UP000255334">
    <property type="component" value="Unassembled WGS sequence"/>
</dbReference>
<keyword evidence="3" id="KW-1185">Reference proteome</keyword>
<accession>A0A370XDG1</accession>
<sequence>MHCLQLKKPDEFHFPPKHAGPFIFINGNDLMLKTLFATAIAAVMAGGAIPSLAHAQQANTLTAQEKAQGWQLLFNGKNLDGWHSYLQKGPAKDWKIEDGAIMLERSRTGDEKDFADLVTDAEYSNFDLKLEWKMTPCADSGVMFYVHESPKYRETYETGPEMQIADLVCTKPDSQVLYERSGDLFDLISSDVERVHEAGNWNQFEIIADHGHIQFFQNGYKVVDTYFWNDDWRKLVARTKFAQWPDFGTFKTGHISLQGTEDKGELPIRLWFRNIKLRQL</sequence>
<gene>
    <name evidence="2" type="ORF">DWU99_03340</name>
</gene>
<name>A0A370XDG1_9GAMM</name>
<dbReference type="Pfam" id="PF06439">
    <property type="entry name" value="3keto-disac_hyd"/>
    <property type="match status" value="1"/>
</dbReference>